<feature type="transmembrane region" description="Helical" evidence="15">
    <location>
        <begin position="434"/>
        <end position="456"/>
    </location>
</feature>
<reference evidence="18" key="1">
    <citation type="submission" date="2016-06" db="UniProtKB">
        <authorList>
            <consortium name="WormBaseParasite"/>
        </authorList>
    </citation>
    <scope>IDENTIFICATION</scope>
</reference>
<keyword evidence="11" id="KW-0186">Copper</keyword>
<keyword evidence="5" id="KW-0479">Metal-binding</keyword>
<feature type="region of interest" description="Disordered" evidence="14">
    <location>
        <begin position="1"/>
        <end position="26"/>
    </location>
</feature>
<dbReference type="GO" id="GO:0046872">
    <property type="term" value="F:metal ion binding"/>
    <property type="evidence" value="ECO:0007669"/>
    <property type="project" value="UniProtKB-KW"/>
</dbReference>
<evidence type="ECO:0000256" key="15">
    <source>
        <dbReference type="SAM" id="Phobius"/>
    </source>
</evidence>
<dbReference type="FunFam" id="3.40.50.1000:FF:000144">
    <property type="entry name" value="copper-transporting ATPase 1 isoform X2"/>
    <property type="match status" value="1"/>
</dbReference>
<evidence type="ECO:0000256" key="13">
    <source>
        <dbReference type="ARBA" id="ARBA00023136"/>
    </source>
</evidence>
<dbReference type="GO" id="GO:0016887">
    <property type="term" value="F:ATP hydrolysis activity"/>
    <property type="evidence" value="ECO:0007669"/>
    <property type="project" value="InterPro"/>
</dbReference>
<evidence type="ECO:0000256" key="2">
    <source>
        <dbReference type="ARBA" id="ARBA00012517"/>
    </source>
</evidence>
<evidence type="ECO:0000256" key="9">
    <source>
        <dbReference type="ARBA" id="ARBA00022967"/>
    </source>
</evidence>
<name>A0A183B1N5_9TREM</name>
<reference evidence="16 17" key="2">
    <citation type="submission" date="2018-11" db="EMBL/GenBank/DDBJ databases">
        <authorList>
            <consortium name="Pathogen Informatics"/>
        </authorList>
    </citation>
    <scope>NUCLEOTIDE SEQUENCE [LARGE SCALE GENOMIC DNA]</scope>
    <source>
        <strain evidence="16 17">Egypt</strain>
    </source>
</reference>
<dbReference type="CDD" id="cd00371">
    <property type="entry name" value="HMA"/>
    <property type="match status" value="1"/>
</dbReference>
<sequence>MDVQVEPQSVPLVGARPLDKESVPTSTNQPLVIIPLDCDPDESLDMNEASYMQDNYITPNRPRSSTGTRVKDSSQSSLARCFLRITGMTCSSCVHLIEQNLMKMPVALIAMKGEVCYDPQLVNPNQIAYRVTELGFEAEIIEQNDCLKGETRAKLLLTSEADLVAAASRMRLDYIACLWPQRPSKVLNEADKSELLLTSSTAPTDLLSESIRSTDQPPYEYDIMRSTFTDIPFDWADVSKGGSFVVHIGSREWLNQNRIALPMLVSPIFSEHGRPSCTSTDQLPTLESLIAADEARGQTVVLVAVDHHLIGLVSVEDPVKPEAALAVAALRHRGIRVGLLTGDNCRTATAIARQVGIRDVYADVLPAHKAAEVKRLQRSARPKKRRQIQPAPSDFVQQQSCKQQLTAASMIEDIDVIGAIDLSKATVRRIRCNFVAATLYNMIGIPIAAGCLLPLGIELAPWMASAAMAASSVSVICLSLLLRRWKRPTEASLVCPEYVRLLTNSGLDSTKVSITDQYCPIKY</sequence>
<feature type="transmembrane region" description="Helical" evidence="15">
    <location>
        <begin position="462"/>
        <end position="482"/>
    </location>
</feature>
<dbReference type="InterPro" id="IPR006121">
    <property type="entry name" value="HMA_dom"/>
</dbReference>
<evidence type="ECO:0000256" key="7">
    <source>
        <dbReference type="ARBA" id="ARBA00022796"/>
    </source>
</evidence>
<evidence type="ECO:0000256" key="11">
    <source>
        <dbReference type="ARBA" id="ARBA00023008"/>
    </source>
</evidence>
<proteinExistence type="predicted"/>
<evidence type="ECO:0000256" key="3">
    <source>
        <dbReference type="ARBA" id="ARBA00022448"/>
    </source>
</evidence>
<evidence type="ECO:0000256" key="8">
    <source>
        <dbReference type="ARBA" id="ARBA00022840"/>
    </source>
</evidence>
<dbReference type="InterPro" id="IPR023299">
    <property type="entry name" value="ATPase_P-typ_cyto_dom_N"/>
</dbReference>
<evidence type="ECO:0000256" key="4">
    <source>
        <dbReference type="ARBA" id="ARBA00022692"/>
    </source>
</evidence>
<dbReference type="InterPro" id="IPR001757">
    <property type="entry name" value="P_typ_ATPase"/>
</dbReference>
<keyword evidence="10 15" id="KW-1133">Transmembrane helix</keyword>
<keyword evidence="4 15" id="KW-0812">Transmembrane</keyword>
<dbReference type="GO" id="GO:0140581">
    <property type="term" value="F:P-type monovalent copper transporter activity"/>
    <property type="evidence" value="ECO:0007669"/>
    <property type="project" value="UniProtKB-EC"/>
</dbReference>
<keyword evidence="17" id="KW-1185">Reference proteome</keyword>
<dbReference type="GO" id="GO:0016020">
    <property type="term" value="C:membrane"/>
    <property type="evidence" value="ECO:0007669"/>
    <property type="project" value="InterPro"/>
</dbReference>
<organism evidence="18">
    <name type="scientific">Echinostoma caproni</name>
    <dbReference type="NCBI Taxonomy" id="27848"/>
    <lineage>
        <taxon>Eukaryota</taxon>
        <taxon>Metazoa</taxon>
        <taxon>Spiralia</taxon>
        <taxon>Lophotrochozoa</taxon>
        <taxon>Platyhelminthes</taxon>
        <taxon>Trematoda</taxon>
        <taxon>Digenea</taxon>
        <taxon>Plagiorchiida</taxon>
        <taxon>Echinostomata</taxon>
        <taxon>Echinostomatoidea</taxon>
        <taxon>Echinostomatidae</taxon>
        <taxon>Echinostoma</taxon>
    </lineage>
</organism>
<dbReference type="Pfam" id="PF00702">
    <property type="entry name" value="Hydrolase"/>
    <property type="match status" value="1"/>
</dbReference>
<dbReference type="AlphaFoldDB" id="A0A183B1N5"/>
<gene>
    <name evidence="16" type="ORF">ECPE_LOCUS13120</name>
</gene>
<dbReference type="Gene3D" id="3.30.70.100">
    <property type="match status" value="1"/>
</dbReference>
<accession>A0A183B1N5</accession>
<dbReference type="SUPFAM" id="SSF55008">
    <property type="entry name" value="HMA, heavy metal-associated domain"/>
    <property type="match status" value="1"/>
</dbReference>
<comment type="subcellular location">
    <subcellularLocation>
        <location evidence="1">Golgi apparatus</location>
        <location evidence="1">trans-Golgi network membrane</location>
        <topology evidence="1">Multi-pass membrane protein</topology>
    </subcellularLocation>
</comment>
<dbReference type="InterPro" id="IPR036412">
    <property type="entry name" value="HAD-like_sf"/>
</dbReference>
<keyword evidence="8" id="KW-0067">ATP-binding</keyword>
<evidence type="ECO:0000256" key="12">
    <source>
        <dbReference type="ARBA" id="ARBA00023065"/>
    </source>
</evidence>
<dbReference type="GO" id="GO:0005802">
    <property type="term" value="C:trans-Golgi network"/>
    <property type="evidence" value="ECO:0007669"/>
    <property type="project" value="UniProtKB-ARBA"/>
</dbReference>
<keyword evidence="7" id="KW-0187">Copper transport</keyword>
<dbReference type="PANTHER" id="PTHR46594:SF4">
    <property type="entry name" value="P-TYPE CATION-TRANSPORTING ATPASE"/>
    <property type="match status" value="1"/>
</dbReference>
<dbReference type="EMBL" id="UZAN01054354">
    <property type="protein sequence ID" value="VDP90392.1"/>
    <property type="molecule type" value="Genomic_DNA"/>
</dbReference>
<protein>
    <recommendedName>
        <fullName evidence="2">P-type Cu(+) transporter</fullName>
        <ecNumber evidence="2">7.2.2.8</ecNumber>
    </recommendedName>
</protein>
<evidence type="ECO:0000313" key="18">
    <source>
        <dbReference type="WBParaSite" id="ECPE_0001315901-mRNA-1"/>
    </source>
</evidence>
<keyword evidence="6" id="KW-0547">Nucleotide-binding</keyword>
<keyword evidence="12" id="KW-0406">Ion transport</keyword>
<dbReference type="WBParaSite" id="ECPE_0001315901-mRNA-1">
    <property type="protein sequence ID" value="ECPE_0001315901-mRNA-1"/>
    <property type="gene ID" value="ECPE_0001315901"/>
</dbReference>
<dbReference type="GO" id="GO:0005524">
    <property type="term" value="F:ATP binding"/>
    <property type="evidence" value="ECO:0007669"/>
    <property type="project" value="UniProtKB-KW"/>
</dbReference>
<keyword evidence="13 15" id="KW-0472">Membrane</keyword>
<dbReference type="Proteomes" id="UP000272942">
    <property type="component" value="Unassembled WGS sequence"/>
</dbReference>
<evidence type="ECO:0000313" key="16">
    <source>
        <dbReference type="EMBL" id="VDP90392.1"/>
    </source>
</evidence>
<evidence type="ECO:0000313" key="17">
    <source>
        <dbReference type="Proteomes" id="UP000272942"/>
    </source>
</evidence>
<evidence type="ECO:0000256" key="1">
    <source>
        <dbReference type="ARBA" id="ARBA00004166"/>
    </source>
</evidence>
<keyword evidence="9" id="KW-1278">Translocase</keyword>
<evidence type="ECO:0000256" key="10">
    <source>
        <dbReference type="ARBA" id="ARBA00022989"/>
    </source>
</evidence>
<evidence type="ECO:0000256" key="14">
    <source>
        <dbReference type="SAM" id="MobiDB-lite"/>
    </source>
</evidence>
<dbReference type="FunFam" id="3.30.70.100:FF:000001">
    <property type="entry name" value="ATPase copper transporting beta"/>
    <property type="match status" value="1"/>
</dbReference>
<evidence type="ECO:0000256" key="6">
    <source>
        <dbReference type="ARBA" id="ARBA00022741"/>
    </source>
</evidence>
<dbReference type="InterPro" id="IPR023214">
    <property type="entry name" value="HAD_sf"/>
</dbReference>
<dbReference type="EC" id="7.2.2.8" evidence="2"/>
<dbReference type="Gene3D" id="3.40.50.1000">
    <property type="entry name" value="HAD superfamily/HAD-like"/>
    <property type="match status" value="1"/>
</dbReference>
<dbReference type="NCBIfam" id="TIGR01494">
    <property type="entry name" value="ATPase_P-type"/>
    <property type="match status" value="1"/>
</dbReference>
<evidence type="ECO:0000256" key="5">
    <source>
        <dbReference type="ARBA" id="ARBA00022723"/>
    </source>
</evidence>
<dbReference type="Gene3D" id="3.40.1110.10">
    <property type="entry name" value="Calcium-transporting ATPase, cytoplasmic domain N"/>
    <property type="match status" value="1"/>
</dbReference>
<dbReference type="OrthoDB" id="6286855at2759"/>
<dbReference type="SUPFAM" id="SSF56784">
    <property type="entry name" value="HAD-like"/>
    <property type="match status" value="1"/>
</dbReference>
<dbReference type="PANTHER" id="PTHR46594">
    <property type="entry name" value="P-TYPE CATION-TRANSPORTING ATPASE"/>
    <property type="match status" value="1"/>
</dbReference>
<keyword evidence="3" id="KW-0813">Transport</keyword>
<dbReference type="InterPro" id="IPR036163">
    <property type="entry name" value="HMA_dom_sf"/>
</dbReference>